<gene>
    <name evidence="2" type="ORF">NCTC12112_02182</name>
</gene>
<dbReference type="InterPro" id="IPR018771">
    <property type="entry name" value="PocR_dom"/>
</dbReference>
<dbReference type="AlphaFoldDB" id="A0AAX1TTD3"/>
<evidence type="ECO:0000313" key="3">
    <source>
        <dbReference type="Proteomes" id="UP000249008"/>
    </source>
</evidence>
<name>A0AAX1TTD3_9FUSO</name>
<protein>
    <submittedName>
        <fullName evidence="2">Predicted sensor domain</fullName>
    </submittedName>
</protein>
<dbReference type="EMBL" id="LS483487">
    <property type="protein sequence ID" value="SQJ08033.1"/>
    <property type="molecule type" value="Genomic_DNA"/>
</dbReference>
<dbReference type="Pfam" id="PF10114">
    <property type="entry name" value="PocR"/>
    <property type="match status" value="1"/>
</dbReference>
<reference evidence="2 3" key="1">
    <citation type="submission" date="2018-06" db="EMBL/GenBank/DDBJ databases">
        <authorList>
            <consortium name="Pathogen Informatics"/>
            <person name="Doyle S."/>
        </authorList>
    </citation>
    <scope>NUCLEOTIDE SEQUENCE [LARGE SCALE GENOMIC DNA]</scope>
    <source>
        <strain evidence="2 3">NCTC12112</strain>
    </source>
</reference>
<dbReference type="RefSeq" id="WP_005981587.1">
    <property type="nucleotide sequence ID" value="NZ_CABKNW010000005.1"/>
</dbReference>
<accession>A0AAX1TTD3</accession>
<feature type="domain" description="PocR" evidence="1">
    <location>
        <begin position="12"/>
        <end position="171"/>
    </location>
</feature>
<dbReference type="KEGG" id="ful:C4N20_01525"/>
<organism evidence="2 3">
    <name type="scientific">Fusobacterium ulcerans</name>
    <dbReference type="NCBI Taxonomy" id="861"/>
    <lineage>
        <taxon>Bacteria</taxon>
        <taxon>Fusobacteriati</taxon>
        <taxon>Fusobacteriota</taxon>
        <taxon>Fusobacteriia</taxon>
        <taxon>Fusobacteriales</taxon>
        <taxon>Fusobacteriaceae</taxon>
        <taxon>Fusobacterium</taxon>
    </lineage>
</organism>
<evidence type="ECO:0000313" key="2">
    <source>
        <dbReference type="EMBL" id="SQJ08033.1"/>
    </source>
</evidence>
<dbReference type="GeneID" id="78453470"/>
<evidence type="ECO:0000259" key="1">
    <source>
        <dbReference type="Pfam" id="PF10114"/>
    </source>
</evidence>
<proteinExistence type="predicted"/>
<sequence>MNNSEKNSKFPEFLDIEFFQILQDRLAEEFGIGSVITDINGLPLTTPSNFSDFCIKHTRGTEIGMKKCMLCDAYGGLKAKSLKKPIVYRCHAGLIDFASPIIMGDTLVGCFLCGQVLSEKPDEDKFRKIAHEIGIDEDIYIEALRKVKILPYEKIEYIADFVYEISSRISNFTSHQNTGMSASECCRKSMEEFDNFLDRVKNKNLSLEKNIVKNGFQFNYILNKIHDTLFKKFSIDEEKLYQIEENMNTFSNETFKMTEKIKDTGKNFSSFDINELK</sequence>
<dbReference type="Proteomes" id="UP000249008">
    <property type="component" value="Chromosome 1"/>
</dbReference>